<accession>A0A5K7ZIV7</accession>
<dbReference type="RefSeq" id="WP_155321751.1">
    <property type="nucleotide sequence ID" value="NZ_AP021876.1"/>
</dbReference>
<evidence type="ECO:0000313" key="1">
    <source>
        <dbReference type="EMBL" id="BBO80936.1"/>
    </source>
</evidence>
<dbReference type="KEGG" id="dov:DSCO28_17140"/>
<name>A0A5K7ZIV7_9BACT</name>
<reference evidence="1 3" key="1">
    <citation type="submission" date="2019-11" db="EMBL/GenBank/DDBJ databases">
        <title>Comparative genomics of hydrocarbon-degrading Desulfosarcina strains.</title>
        <authorList>
            <person name="Watanabe M."/>
            <person name="Kojima H."/>
            <person name="Fukui M."/>
        </authorList>
    </citation>
    <scope>NUCLEOTIDE SEQUENCE [LARGE SCALE GENOMIC DNA]</scope>
    <source>
        <strain evidence="1 3">28bB2T</strain>
    </source>
</reference>
<protein>
    <submittedName>
        <fullName evidence="1">Uncharacterized protein</fullName>
    </submittedName>
</protein>
<dbReference type="Proteomes" id="UP000425960">
    <property type="component" value="Chromosome"/>
</dbReference>
<dbReference type="EMBL" id="AP021876">
    <property type="protein sequence ID" value="BBO81148.1"/>
    <property type="molecule type" value="Genomic_DNA"/>
</dbReference>
<dbReference type="EMBL" id="AP021876">
    <property type="protein sequence ID" value="BBO80936.1"/>
    <property type="molecule type" value="Genomic_DNA"/>
</dbReference>
<evidence type="ECO:0000313" key="3">
    <source>
        <dbReference type="Proteomes" id="UP000425960"/>
    </source>
</evidence>
<gene>
    <name evidence="1" type="ORF">DSCO28_15020</name>
    <name evidence="2" type="ORF">DSCO28_17140</name>
</gene>
<dbReference type="AlphaFoldDB" id="A0A5K7ZIV7"/>
<proteinExistence type="predicted"/>
<evidence type="ECO:0000313" key="2">
    <source>
        <dbReference type="EMBL" id="BBO81148.1"/>
    </source>
</evidence>
<dbReference type="KEGG" id="dov:DSCO28_15020"/>
<organism evidence="1 3">
    <name type="scientific">Desulfosarcina ovata subsp. sediminis</name>
    <dbReference type="NCBI Taxonomy" id="885957"/>
    <lineage>
        <taxon>Bacteria</taxon>
        <taxon>Pseudomonadati</taxon>
        <taxon>Thermodesulfobacteriota</taxon>
        <taxon>Desulfobacteria</taxon>
        <taxon>Desulfobacterales</taxon>
        <taxon>Desulfosarcinaceae</taxon>
        <taxon>Desulfosarcina</taxon>
    </lineage>
</organism>
<sequence length="126" mass="14114">MITKRVLNPGRIRKIGKGFSFIPHRFLTGGFLAALNQTEILLYLFLVVAADRYGLSFYSYDAICNLLKLTLDQYVQSKDGLIKKDLIAFDGTIFQVLELPNSPPVENQPVKPSPLEALVGQMLKEV</sequence>